<evidence type="ECO:0000256" key="2">
    <source>
        <dbReference type="ARBA" id="ARBA00009212"/>
    </source>
</evidence>
<feature type="transmembrane region" description="Helical" evidence="8">
    <location>
        <begin position="36"/>
        <end position="54"/>
    </location>
</feature>
<evidence type="ECO:0000256" key="1">
    <source>
        <dbReference type="ARBA" id="ARBA00004651"/>
    </source>
</evidence>
<evidence type="ECO:0000256" key="6">
    <source>
        <dbReference type="ARBA" id="ARBA00022989"/>
    </source>
</evidence>
<keyword evidence="7 8" id="KW-0472">Membrane</keyword>
<keyword evidence="6 8" id="KW-1133">Transmembrane helix</keyword>
<proteinExistence type="inferred from homology"/>
<feature type="transmembrane region" description="Helical" evidence="8">
    <location>
        <begin position="6"/>
        <end position="24"/>
    </location>
</feature>
<dbReference type="GO" id="GO:0005886">
    <property type="term" value="C:plasma membrane"/>
    <property type="evidence" value="ECO:0007669"/>
    <property type="project" value="UniProtKB-SubCell"/>
</dbReference>
<evidence type="ECO:0000256" key="8">
    <source>
        <dbReference type="SAM" id="Phobius"/>
    </source>
</evidence>
<name>A0A6J4NAC1_9PSEU</name>
<gene>
    <name evidence="9" type="ORF">AVDCRST_MAG66-143</name>
</gene>
<dbReference type="EMBL" id="CADCUS010000019">
    <property type="protein sequence ID" value="CAA9378600.1"/>
    <property type="molecule type" value="Genomic_DNA"/>
</dbReference>
<dbReference type="AlphaFoldDB" id="A0A6J4NAC1"/>
<keyword evidence="5 8" id="KW-0812">Transmembrane</keyword>
<feature type="transmembrane region" description="Helical" evidence="8">
    <location>
        <begin position="60"/>
        <end position="80"/>
    </location>
</feature>
<evidence type="ECO:0000256" key="3">
    <source>
        <dbReference type="ARBA" id="ARBA00022448"/>
    </source>
</evidence>
<reference evidence="9" key="1">
    <citation type="submission" date="2020-02" db="EMBL/GenBank/DDBJ databases">
        <authorList>
            <person name="Meier V. D."/>
        </authorList>
    </citation>
    <scope>NUCLEOTIDE SEQUENCE</scope>
    <source>
        <strain evidence="9">AVDCRST_MAG66</strain>
    </source>
</reference>
<sequence length="88" mass="9338">MSVVFAIVSGMLAVAALLTLVRLFRGPHALDRIAALDVFVVLVVAGVAVYVAFYGEGTNVPLLVAFALLAFVGSAAAARLTERRERHR</sequence>
<evidence type="ECO:0000256" key="5">
    <source>
        <dbReference type="ARBA" id="ARBA00022692"/>
    </source>
</evidence>
<accession>A0A6J4NAC1</accession>
<dbReference type="GO" id="GO:0015385">
    <property type="term" value="F:sodium:proton antiporter activity"/>
    <property type="evidence" value="ECO:0007669"/>
    <property type="project" value="TreeGrafter"/>
</dbReference>
<evidence type="ECO:0000313" key="9">
    <source>
        <dbReference type="EMBL" id="CAA9378600.1"/>
    </source>
</evidence>
<dbReference type="PANTHER" id="PTHR34702:SF1">
    <property type="entry name" value="NA(+)_H(+) ANTIPORTER SUBUNIT F"/>
    <property type="match status" value="1"/>
</dbReference>
<dbReference type="PANTHER" id="PTHR34702">
    <property type="entry name" value="NA(+)/H(+) ANTIPORTER SUBUNIT F1"/>
    <property type="match status" value="1"/>
</dbReference>
<keyword evidence="3" id="KW-0813">Transport</keyword>
<keyword evidence="4" id="KW-1003">Cell membrane</keyword>
<dbReference type="InterPro" id="IPR007208">
    <property type="entry name" value="MrpF/PhaF-like"/>
</dbReference>
<protein>
    <recommendedName>
        <fullName evidence="10">Na(+) H(+) antiporter subunit F</fullName>
    </recommendedName>
</protein>
<organism evidence="9">
    <name type="scientific">uncultured Pseudonocardia sp</name>
    <dbReference type="NCBI Taxonomy" id="211455"/>
    <lineage>
        <taxon>Bacteria</taxon>
        <taxon>Bacillati</taxon>
        <taxon>Actinomycetota</taxon>
        <taxon>Actinomycetes</taxon>
        <taxon>Pseudonocardiales</taxon>
        <taxon>Pseudonocardiaceae</taxon>
        <taxon>Pseudonocardia</taxon>
        <taxon>environmental samples</taxon>
    </lineage>
</organism>
<evidence type="ECO:0000256" key="4">
    <source>
        <dbReference type="ARBA" id="ARBA00022475"/>
    </source>
</evidence>
<comment type="similarity">
    <text evidence="2">Belongs to the CPA3 antiporters (TC 2.A.63) subunit F family.</text>
</comment>
<evidence type="ECO:0008006" key="10">
    <source>
        <dbReference type="Google" id="ProtNLM"/>
    </source>
</evidence>
<evidence type="ECO:0000256" key="7">
    <source>
        <dbReference type="ARBA" id="ARBA00023136"/>
    </source>
</evidence>
<comment type="subcellular location">
    <subcellularLocation>
        <location evidence="1">Cell membrane</location>
        <topology evidence="1">Multi-pass membrane protein</topology>
    </subcellularLocation>
</comment>
<dbReference type="Pfam" id="PF04066">
    <property type="entry name" value="MrpF_PhaF"/>
    <property type="match status" value="1"/>
</dbReference>